<gene>
    <name evidence="3" type="ORF">KUF71_012763</name>
</gene>
<accession>A0AAE1HQ11</accession>
<evidence type="ECO:0000259" key="2">
    <source>
        <dbReference type="Pfam" id="PF16064"/>
    </source>
</evidence>
<dbReference type="PANTHER" id="PTHR34153">
    <property type="entry name" value="SI:CH211-262H13.3-RELATED-RELATED"/>
    <property type="match status" value="1"/>
</dbReference>
<comment type="caution">
    <text evidence="3">The sequence shown here is derived from an EMBL/GenBank/DDBJ whole genome shotgun (WGS) entry which is preliminary data.</text>
</comment>
<proteinExistence type="predicted"/>
<feature type="compositionally biased region" description="Polar residues" evidence="1">
    <location>
        <begin position="135"/>
        <end position="146"/>
    </location>
</feature>
<name>A0AAE1HQ11_9NEOP</name>
<reference evidence="3" key="2">
    <citation type="journal article" date="2023" name="BMC Genomics">
        <title>Pest status, molecular evolution, and epigenetic factors derived from the genome assembly of Frankliniella fusca, a thysanopteran phytovirus vector.</title>
        <authorList>
            <person name="Catto M.A."/>
            <person name="Labadie P.E."/>
            <person name="Jacobson A.L."/>
            <person name="Kennedy G.G."/>
            <person name="Srinivasan R."/>
            <person name="Hunt B.G."/>
        </authorList>
    </citation>
    <scope>NUCLEOTIDE SEQUENCE</scope>
    <source>
        <strain evidence="3">PL_HMW_Pooled</strain>
    </source>
</reference>
<dbReference type="PANTHER" id="PTHR34153:SF2">
    <property type="entry name" value="SI:CH211-262H13.3-RELATED"/>
    <property type="match status" value="1"/>
</dbReference>
<feature type="compositionally biased region" description="Basic and acidic residues" evidence="1">
    <location>
        <begin position="1"/>
        <end position="26"/>
    </location>
</feature>
<keyword evidence="4" id="KW-1185">Reference proteome</keyword>
<evidence type="ECO:0000313" key="3">
    <source>
        <dbReference type="EMBL" id="KAK3924630.1"/>
    </source>
</evidence>
<protein>
    <submittedName>
        <fullName evidence="3">Nickel-responsive regulator</fullName>
    </submittedName>
</protein>
<feature type="compositionally biased region" description="Basic residues" evidence="1">
    <location>
        <begin position="43"/>
        <end position="63"/>
    </location>
</feature>
<dbReference type="AlphaFoldDB" id="A0AAE1HQ11"/>
<feature type="compositionally biased region" description="Low complexity" evidence="1">
    <location>
        <begin position="147"/>
        <end position="156"/>
    </location>
</feature>
<feature type="compositionally biased region" description="Basic and acidic residues" evidence="1">
    <location>
        <begin position="92"/>
        <end position="121"/>
    </location>
</feature>
<feature type="region of interest" description="Disordered" evidence="1">
    <location>
        <begin position="353"/>
        <end position="375"/>
    </location>
</feature>
<evidence type="ECO:0000256" key="1">
    <source>
        <dbReference type="SAM" id="MobiDB-lite"/>
    </source>
</evidence>
<reference evidence="3" key="1">
    <citation type="submission" date="2021-07" db="EMBL/GenBank/DDBJ databases">
        <authorList>
            <person name="Catto M.A."/>
            <person name="Jacobson A."/>
            <person name="Kennedy G."/>
            <person name="Labadie P."/>
            <person name="Hunt B.G."/>
            <person name="Srinivasan R."/>
        </authorList>
    </citation>
    <scope>NUCLEOTIDE SEQUENCE</scope>
    <source>
        <strain evidence="3">PL_HMW_Pooled</strain>
        <tissue evidence="3">Head</tissue>
    </source>
</reference>
<dbReference type="Proteomes" id="UP001219518">
    <property type="component" value="Unassembled WGS sequence"/>
</dbReference>
<feature type="region of interest" description="Disordered" evidence="1">
    <location>
        <begin position="1"/>
        <end position="167"/>
    </location>
</feature>
<evidence type="ECO:0000313" key="4">
    <source>
        <dbReference type="Proteomes" id="UP001219518"/>
    </source>
</evidence>
<feature type="domain" description="DUF4806" evidence="2">
    <location>
        <begin position="220"/>
        <end position="291"/>
    </location>
</feature>
<dbReference type="EMBL" id="JAHWGI010001195">
    <property type="protein sequence ID" value="KAK3924630.1"/>
    <property type="molecule type" value="Genomic_DNA"/>
</dbReference>
<dbReference type="Pfam" id="PF16064">
    <property type="entry name" value="DUF4806"/>
    <property type="match status" value="1"/>
</dbReference>
<organism evidence="3 4">
    <name type="scientific">Frankliniella fusca</name>
    <dbReference type="NCBI Taxonomy" id="407009"/>
    <lineage>
        <taxon>Eukaryota</taxon>
        <taxon>Metazoa</taxon>
        <taxon>Ecdysozoa</taxon>
        <taxon>Arthropoda</taxon>
        <taxon>Hexapoda</taxon>
        <taxon>Insecta</taxon>
        <taxon>Pterygota</taxon>
        <taxon>Neoptera</taxon>
        <taxon>Paraneoptera</taxon>
        <taxon>Thysanoptera</taxon>
        <taxon>Terebrantia</taxon>
        <taxon>Thripoidea</taxon>
        <taxon>Thripidae</taxon>
        <taxon>Frankliniella</taxon>
    </lineage>
</organism>
<dbReference type="InterPro" id="IPR032071">
    <property type="entry name" value="DUF4806"/>
</dbReference>
<sequence length="375" mass="41970">TRSEAEIAFEKNSVKSSNEAHDKESNTDSGSSMESDDSEPTPKKPKKKQPTPQKKMNKANNKKKSAEKVKSFSFDSEVDDDGFLTFSSVNKSSEREENKKTSGDKHEREKFDHESDKDQSRKSKSPSSRDSVRSNLFSKFNTNSTPRSSGSSNILSKKSRSDHTSQVSEVESNVHGLYVTQAQFEVFATKVFRKLNFLINLSSNNNLGRNIPACPKAISDKVELPAQSIETLEKLDEILEDKTLQEEWAGYLAQLGGKKVSEFLSRAFEKIMVDELCQLTNWTGSAIKAGTKALDGSLIERPYKKTFSNLLNIVSVLCTATKMVIKDATDKDAEEYIKKWLLCFMDRIRPRAHSGNSGTAAKEGTRKSPKKRGRK</sequence>
<feature type="non-terminal residue" evidence="3">
    <location>
        <position position="375"/>
    </location>
</feature>